<reference evidence="4 5" key="1">
    <citation type="journal article" date="2016" name="Nat. Commun.">
        <title>Thousands of microbial genomes shed light on interconnected biogeochemical processes in an aquifer system.</title>
        <authorList>
            <person name="Anantharaman K."/>
            <person name="Brown C.T."/>
            <person name="Hug L.A."/>
            <person name="Sharon I."/>
            <person name="Castelle C.J."/>
            <person name="Probst A.J."/>
            <person name="Thomas B.C."/>
            <person name="Singh A."/>
            <person name="Wilkins M.J."/>
            <person name="Karaoz U."/>
            <person name="Brodie E.L."/>
            <person name="Williams K.H."/>
            <person name="Hubbard S.S."/>
            <person name="Banfield J.F."/>
        </authorList>
    </citation>
    <scope>NUCLEOTIDE SEQUENCE [LARGE SCALE GENOMIC DNA]</scope>
</reference>
<feature type="region of interest" description="Disordered" evidence="1">
    <location>
        <begin position="132"/>
        <end position="160"/>
    </location>
</feature>
<keyword evidence="2" id="KW-1133">Transmembrane helix</keyword>
<accession>A0A1F5KU94</accession>
<keyword evidence="2" id="KW-0472">Membrane</keyword>
<protein>
    <recommendedName>
        <fullName evidence="6">FecR protein domain-containing protein</fullName>
    </recommendedName>
</protein>
<dbReference type="AlphaFoldDB" id="A0A1F5KU94"/>
<keyword evidence="2" id="KW-0812">Transmembrane</keyword>
<name>A0A1F5KU94_9BACT</name>
<evidence type="ECO:0008006" key="6">
    <source>
        <dbReference type="Google" id="ProtNLM"/>
    </source>
</evidence>
<sequence>MPFFIVGLFLFFASGVFAQTVNLGGTWKSEMGYSFKVEQSGNSISLIIEAGKNPKVIGTVGLTGTIKGNSFVGQIYETAEDCPNLGRYMPATGIVSENTIELTYDAPKYYPDGCVYSGNYETVHTVLTRVSKEETKQEIKQEDKDVGSDKEEPPSETEANAVNEWIKNNLGELDIKRIEAGSQLKRQPIIIKEDQAAPVETSAQDQFYLGMADTNGLVKLPDSREFTDFQDIWHIPTGSTIKAMDEPIRIYIGTKKVIIIAPGSEVVLTSDRQIEILKGTIEVNRVGIFSPDSEQQDTGASTEFIDLFVIGTHYWVIHEPGKQTLVGVYEGEVEVKTRDGKTVSVIPDGDKPGVVVISQKFSPVKLTVAGLILVIIVGGIVLILRKKLTSKVFNKRKK</sequence>
<feature type="chain" id="PRO_5009519140" description="FecR protein domain-containing protein" evidence="3">
    <location>
        <begin position="19"/>
        <end position="398"/>
    </location>
</feature>
<dbReference type="EMBL" id="MFDM01000001">
    <property type="protein sequence ID" value="OGE44492.1"/>
    <property type="molecule type" value="Genomic_DNA"/>
</dbReference>
<gene>
    <name evidence="4" type="ORF">A3B45_05070</name>
</gene>
<feature type="compositionally biased region" description="Basic and acidic residues" evidence="1">
    <location>
        <begin position="132"/>
        <end position="153"/>
    </location>
</feature>
<evidence type="ECO:0000256" key="2">
    <source>
        <dbReference type="SAM" id="Phobius"/>
    </source>
</evidence>
<proteinExistence type="predicted"/>
<comment type="caution">
    <text evidence="4">The sequence shown here is derived from an EMBL/GenBank/DDBJ whole genome shotgun (WGS) entry which is preliminary data.</text>
</comment>
<evidence type="ECO:0000313" key="5">
    <source>
        <dbReference type="Proteomes" id="UP000178565"/>
    </source>
</evidence>
<feature type="signal peptide" evidence="3">
    <location>
        <begin position="1"/>
        <end position="18"/>
    </location>
</feature>
<dbReference type="STRING" id="1797785.A3B45_05070"/>
<dbReference type="Proteomes" id="UP000178565">
    <property type="component" value="Unassembled WGS sequence"/>
</dbReference>
<keyword evidence="3" id="KW-0732">Signal</keyword>
<feature type="transmembrane region" description="Helical" evidence="2">
    <location>
        <begin position="366"/>
        <end position="384"/>
    </location>
</feature>
<evidence type="ECO:0000313" key="4">
    <source>
        <dbReference type="EMBL" id="OGE44492.1"/>
    </source>
</evidence>
<evidence type="ECO:0000256" key="1">
    <source>
        <dbReference type="SAM" id="MobiDB-lite"/>
    </source>
</evidence>
<evidence type="ECO:0000256" key="3">
    <source>
        <dbReference type="SAM" id="SignalP"/>
    </source>
</evidence>
<organism evidence="4 5">
    <name type="scientific">Candidatus Daviesbacteria bacterium RIFCSPLOWO2_01_FULL_39_12</name>
    <dbReference type="NCBI Taxonomy" id="1797785"/>
    <lineage>
        <taxon>Bacteria</taxon>
        <taxon>Candidatus Daviesiibacteriota</taxon>
    </lineage>
</organism>